<keyword evidence="2" id="KW-1185">Reference proteome</keyword>
<proteinExistence type="predicted"/>
<sequence>MTKSIYFFIIVIFSLSLIGCDKENEDVQTPEPNKTKFELLLEEYNLLDSDVNFENYTLGIDTNLIYFNGRKKDQLFIECFNRTDKSNVLSWNKQAAIDTIVTVDKGYGETATYTFENFKLRQAYTYKNNHVFILQGGYAENLLSTYSLDLFFVSNQDYTKIKKIRMGALIQNLFYIIPWYEGHILYQTSDEEGETVCISYTVNGEEIYKAEDSININEENIIPINLYEYIGFVNNSFYRNNLTTKNRIWISENVLPDNSRVDDAEITQEDPDYVIFDLKYTLYSGDKKSKKFKVNIESGTFTEI</sequence>
<dbReference type="PROSITE" id="PS51257">
    <property type="entry name" value="PROKAR_LIPOPROTEIN"/>
    <property type="match status" value="1"/>
</dbReference>
<dbReference type="RefSeq" id="WP_129254723.1">
    <property type="nucleotide sequence ID" value="NZ_SAXA01000009.1"/>
</dbReference>
<reference evidence="1 2" key="1">
    <citation type="submission" date="2019-01" db="EMBL/GenBank/DDBJ databases">
        <title>Ancylomarina salipaludis sp. nov., isolated from a salt marsh.</title>
        <authorList>
            <person name="Yoon J.-H."/>
        </authorList>
    </citation>
    <scope>NUCLEOTIDE SEQUENCE [LARGE SCALE GENOMIC DNA]</scope>
    <source>
        <strain evidence="1 2">SHSM-M15</strain>
    </source>
</reference>
<comment type="caution">
    <text evidence="1">The sequence shown here is derived from an EMBL/GenBank/DDBJ whole genome shotgun (WGS) entry which is preliminary data.</text>
</comment>
<protein>
    <submittedName>
        <fullName evidence="1">Uncharacterized protein</fullName>
    </submittedName>
</protein>
<accession>A0A4Q1JLG6</accession>
<dbReference type="AlphaFoldDB" id="A0A4Q1JLG6"/>
<evidence type="ECO:0000313" key="2">
    <source>
        <dbReference type="Proteomes" id="UP000289703"/>
    </source>
</evidence>
<evidence type="ECO:0000313" key="1">
    <source>
        <dbReference type="EMBL" id="RXQ92992.1"/>
    </source>
</evidence>
<gene>
    <name evidence="1" type="ORF">EO244_11005</name>
</gene>
<dbReference type="Proteomes" id="UP000289703">
    <property type="component" value="Unassembled WGS sequence"/>
</dbReference>
<dbReference type="EMBL" id="SAXA01000009">
    <property type="protein sequence ID" value="RXQ92992.1"/>
    <property type="molecule type" value="Genomic_DNA"/>
</dbReference>
<organism evidence="1 2">
    <name type="scientific">Ancylomarina salipaludis</name>
    <dbReference type="NCBI Taxonomy" id="2501299"/>
    <lineage>
        <taxon>Bacteria</taxon>
        <taxon>Pseudomonadati</taxon>
        <taxon>Bacteroidota</taxon>
        <taxon>Bacteroidia</taxon>
        <taxon>Marinilabiliales</taxon>
        <taxon>Marinifilaceae</taxon>
        <taxon>Ancylomarina</taxon>
    </lineage>
</organism>
<name>A0A4Q1JLG6_9BACT</name>